<evidence type="ECO:0000256" key="1">
    <source>
        <dbReference type="SAM" id="MobiDB-lite"/>
    </source>
</evidence>
<evidence type="ECO:0000313" key="3">
    <source>
        <dbReference type="Proteomes" id="UP000594220"/>
    </source>
</evidence>
<dbReference type="AlphaFoldDB" id="A0A7M4E6G1"/>
<accession>A0A7M4E6G1</accession>
<name>A0A7M4E6G1_CROPO</name>
<evidence type="ECO:0000313" key="2">
    <source>
        <dbReference type="Ensembl" id="ENSCPRP00005005220.1"/>
    </source>
</evidence>
<feature type="region of interest" description="Disordered" evidence="1">
    <location>
        <begin position="32"/>
        <end position="59"/>
    </location>
</feature>
<keyword evidence="3" id="KW-1185">Reference proteome</keyword>
<proteinExistence type="predicted"/>
<reference evidence="2" key="2">
    <citation type="submission" date="2025-09" db="UniProtKB">
        <authorList>
            <consortium name="Ensembl"/>
        </authorList>
    </citation>
    <scope>IDENTIFICATION</scope>
</reference>
<dbReference type="Ensembl" id="ENSCPRT00005006104.1">
    <property type="protein sequence ID" value="ENSCPRP00005005220.1"/>
    <property type="gene ID" value="ENSCPRG00005003741.1"/>
</dbReference>
<protein>
    <submittedName>
        <fullName evidence="2">Uncharacterized protein</fullName>
    </submittedName>
</protein>
<sequence>MELEKVGISVECSVFSCTALGLWLTELDVPSGQESSGELLQTGSTSPLLPSPQQLTKTP</sequence>
<dbReference type="Proteomes" id="UP000594220">
    <property type="component" value="Unplaced"/>
</dbReference>
<reference evidence="2" key="1">
    <citation type="submission" date="2025-08" db="UniProtKB">
        <authorList>
            <consortium name="Ensembl"/>
        </authorList>
    </citation>
    <scope>IDENTIFICATION</scope>
</reference>
<organism evidence="2 3">
    <name type="scientific">Crocodylus porosus</name>
    <name type="common">Saltwater crocodile</name>
    <name type="synonym">Estuarine crocodile</name>
    <dbReference type="NCBI Taxonomy" id="8502"/>
    <lineage>
        <taxon>Eukaryota</taxon>
        <taxon>Metazoa</taxon>
        <taxon>Chordata</taxon>
        <taxon>Craniata</taxon>
        <taxon>Vertebrata</taxon>
        <taxon>Euteleostomi</taxon>
        <taxon>Archelosauria</taxon>
        <taxon>Archosauria</taxon>
        <taxon>Crocodylia</taxon>
        <taxon>Longirostres</taxon>
        <taxon>Crocodylidae</taxon>
        <taxon>Crocodylus</taxon>
    </lineage>
</organism>